<dbReference type="RefSeq" id="WP_326454143.1">
    <property type="nucleotide sequence ID" value="NZ_JAYMFH010000001.1"/>
</dbReference>
<sequence>MGLGFDEIDRSPESMLAFADETKAYIEQTTTLCELLVKKIDAAVATNAFSDEASAYAAERIKAWVLAVAENLPEAGEMRKRLILSAQAMMEARSHLRRSL</sequence>
<keyword evidence="2" id="KW-1185">Reference proteome</keyword>
<organism evidence="1 2">
    <name type="scientific">Adlercreutzia shanghongiae</name>
    <dbReference type="NCBI Taxonomy" id="3111773"/>
    <lineage>
        <taxon>Bacteria</taxon>
        <taxon>Bacillati</taxon>
        <taxon>Actinomycetota</taxon>
        <taxon>Coriobacteriia</taxon>
        <taxon>Eggerthellales</taxon>
        <taxon>Eggerthellaceae</taxon>
        <taxon>Adlercreutzia</taxon>
    </lineage>
</organism>
<dbReference type="Proteomes" id="UP001343724">
    <property type="component" value="Unassembled WGS sequence"/>
</dbReference>
<comment type="caution">
    <text evidence="1">The sequence shown here is derived from an EMBL/GenBank/DDBJ whole genome shotgun (WGS) entry which is preliminary data.</text>
</comment>
<evidence type="ECO:0000313" key="2">
    <source>
        <dbReference type="Proteomes" id="UP001343724"/>
    </source>
</evidence>
<dbReference type="EMBL" id="JAYMFH010000001">
    <property type="protein sequence ID" value="MEC4293837.1"/>
    <property type="molecule type" value="Genomic_DNA"/>
</dbReference>
<gene>
    <name evidence="1" type="ORF">VJ920_00760</name>
</gene>
<name>A0ABU6IVH8_9ACTN</name>
<accession>A0ABU6IVH8</accession>
<protein>
    <submittedName>
        <fullName evidence="1">Uncharacterized protein</fullName>
    </submittedName>
</protein>
<proteinExistence type="predicted"/>
<reference evidence="1 2" key="1">
    <citation type="submission" date="2024-01" db="EMBL/GenBank/DDBJ databases">
        <title>novel species in genus Adlercreutzia.</title>
        <authorList>
            <person name="Liu X."/>
        </authorList>
    </citation>
    <scope>NUCLEOTIDE SEQUENCE [LARGE SCALE GENOMIC DNA]</scope>
    <source>
        <strain evidence="1 2">R22</strain>
    </source>
</reference>
<evidence type="ECO:0000313" key="1">
    <source>
        <dbReference type="EMBL" id="MEC4293837.1"/>
    </source>
</evidence>